<evidence type="ECO:0000256" key="2">
    <source>
        <dbReference type="ARBA" id="ARBA00022527"/>
    </source>
</evidence>
<evidence type="ECO:0000259" key="9">
    <source>
        <dbReference type="PROSITE" id="PS50011"/>
    </source>
</evidence>
<dbReference type="InterPro" id="IPR017441">
    <property type="entry name" value="Protein_kinase_ATP_BS"/>
</dbReference>
<dbReference type="Gene3D" id="1.10.510.10">
    <property type="entry name" value="Transferase(Phosphotransferase) domain 1"/>
    <property type="match status" value="1"/>
</dbReference>
<evidence type="ECO:0000313" key="10">
    <source>
        <dbReference type="Ensembl" id="ENSSGRP00000011483.1"/>
    </source>
</evidence>
<protein>
    <recommendedName>
        <fullName evidence="1">non-specific serine/threonine protein kinase</fullName>
        <ecNumber evidence="1">2.7.11.1</ecNumber>
    </recommendedName>
</protein>
<dbReference type="PROSITE" id="PS00107">
    <property type="entry name" value="PROTEIN_KINASE_ATP"/>
    <property type="match status" value="1"/>
</dbReference>
<dbReference type="PROSITE" id="PS50011">
    <property type="entry name" value="PROTEIN_KINASE_DOM"/>
    <property type="match status" value="1"/>
</dbReference>
<evidence type="ECO:0000256" key="3">
    <source>
        <dbReference type="ARBA" id="ARBA00022679"/>
    </source>
</evidence>
<dbReference type="InterPro" id="IPR011009">
    <property type="entry name" value="Kinase-like_dom_sf"/>
</dbReference>
<dbReference type="GO" id="GO:0004674">
    <property type="term" value="F:protein serine/threonine kinase activity"/>
    <property type="evidence" value="ECO:0007669"/>
    <property type="project" value="UniProtKB-KW"/>
</dbReference>
<evidence type="ECO:0000256" key="5">
    <source>
        <dbReference type="ARBA" id="ARBA00022777"/>
    </source>
</evidence>
<dbReference type="PANTHER" id="PTHR24054:SF28">
    <property type="entry name" value="CASEIN KINASE 2 ALPHA 1-RELATED"/>
    <property type="match status" value="1"/>
</dbReference>
<evidence type="ECO:0000256" key="6">
    <source>
        <dbReference type="ARBA" id="ARBA00022840"/>
    </source>
</evidence>
<keyword evidence="11" id="KW-1185">Reference proteome</keyword>
<name>A0A672KLU5_SINGR</name>
<evidence type="ECO:0000313" key="11">
    <source>
        <dbReference type="Proteomes" id="UP000472262"/>
    </source>
</evidence>
<keyword evidence="2 8" id="KW-0723">Serine/threonine-protein kinase</keyword>
<comment type="similarity">
    <text evidence="8">Belongs to the protein kinase superfamily.</text>
</comment>
<dbReference type="PANTHER" id="PTHR24054">
    <property type="entry name" value="CASEIN KINASE II SUBUNIT ALPHA"/>
    <property type="match status" value="1"/>
</dbReference>
<dbReference type="CDD" id="cd14132">
    <property type="entry name" value="STKc_CK2_alpha"/>
    <property type="match status" value="1"/>
</dbReference>
<dbReference type="GO" id="GO:0005829">
    <property type="term" value="C:cytosol"/>
    <property type="evidence" value="ECO:0007669"/>
    <property type="project" value="TreeGrafter"/>
</dbReference>
<evidence type="ECO:0000256" key="8">
    <source>
        <dbReference type="RuleBase" id="RU000304"/>
    </source>
</evidence>
<keyword evidence="5" id="KW-0418">Kinase</keyword>
<dbReference type="InterPro" id="IPR000719">
    <property type="entry name" value="Prot_kinase_dom"/>
</dbReference>
<gene>
    <name evidence="10" type="primary">LOC107559708</name>
</gene>
<dbReference type="FunFam" id="3.30.200.20:FF:000088">
    <property type="entry name" value="Casein kinase II subunit alpha"/>
    <property type="match status" value="1"/>
</dbReference>
<organism evidence="10 11">
    <name type="scientific">Sinocyclocheilus grahami</name>
    <name type="common">Dianchi golden-line fish</name>
    <name type="synonym">Barbus grahami</name>
    <dbReference type="NCBI Taxonomy" id="75366"/>
    <lineage>
        <taxon>Eukaryota</taxon>
        <taxon>Metazoa</taxon>
        <taxon>Chordata</taxon>
        <taxon>Craniata</taxon>
        <taxon>Vertebrata</taxon>
        <taxon>Euteleostomi</taxon>
        <taxon>Actinopterygii</taxon>
        <taxon>Neopterygii</taxon>
        <taxon>Teleostei</taxon>
        <taxon>Ostariophysi</taxon>
        <taxon>Cypriniformes</taxon>
        <taxon>Cyprinidae</taxon>
        <taxon>Cyprininae</taxon>
        <taxon>Sinocyclocheilus</taxon>
    </lineage>
</organism>
<dbReference type="GO" id="GO:0005956">
    <property type="term" value="C:protein kinase CK2 complex"/>
    <property type="evidence" value="ECO:0007669"/>
    <property type="project" value="TreeGrafter"/>
</dbReference>
<evidence type="ECO:0000256" key="7">
    <source>
        <dbReference type="PROSITE-ProRule" id="PRU10141"/>
    </source>
</evidence>
<dbReference type="Pfam" id="PF00069">
    <property type="entry name" value="Pkinase"/>
    <property type="match status" value="1"/>
</dbReference>
<accession>A0A672KLU5</accession>
<dbReference type="AlphaFoldDB" id="A0A672KLU5"/>
<dbReference type="EC" id="2.7.11.1" evidence="1"/>
<feature type="domain" description="Protein kinase" evidence="9">
    <location>
        <begin position="28"/>
        <end position="309"/>
    </location>
</feature>
<dbReference type="SUPFAM" id="SSF56112">
    <property type="entry name" value="Protein kinase-like (PK-like)"/>
    <property type="match status" value="1"/>
</dbReference>
<evidence type="ECO:0000256" key="4">
    <source>
        <dbReference type="ARBA" id="ARBA00022741"/>
    </source>
</evidence>
<dbReference type="GO" id="GO:0051726">
    <property type="term" value="P:regulation of cell cycle"/>
    <property type="evidence" value="ECO:0007669"/>
    <property type="project" value="TreeGrafter"/>
</dbReference>
<dbReference type="FunFam" id="1.10.510.10:FF:000059">
    <property type="entry name" value="Casein kinase II subunit alpha"/>
    <property type="match status" value="1"/>
</dbReference>
<reference evidence="10" key="1">
    <citation type="submission" date="2025-08" db="UniProtKB">
        <authorList>
            <consortium name="Ensembl"/>
        </authorList>
    </citation>
    <scope>IDENTIFICATION</scope>
</reference>
<proteinExistence type="inferred from homology"/>
<dbReference type="Gene3D" id="3.30.200.20">
    <property type="entry name" value="Phosphorylase Kinase, domain 1"/>
    <property type="match status" value="2"/>
</dbReference>
<sequence>FTGRVPFLSKNYHDYTLNSINNKNQDDYQLVRKLGRGKYSEVFEAINITNNEKVVVKILKPVKKKKIKREIKILENLRGGPNIIALLDIVKDPVVSCQTQAFSSVMQQLYQTLSDYDIRFYMYEILKALDYCHSMGIMHRDVKPHNVMIDHEHRKLRLIDWGLAEFYHPSQEYNVRVASRYFKGPELLVDYQMYDYSLDMWSLGCMLASMIFRKEPFFHGHDNYDQLVRIAKVLGTEDLYDYIDKYNIELDPRFNDILGRHSRKRWERFVHSENQHLVSTEALDFLDKLLRYDHQARLTAREAMEHPYFCECLLSGGVTSMSSSQPMANIAGSPVISSPSALATQVTAATGAQP</sequence>
<keyword evidence="6 7" id="KW-0067">ATP-binding</keyword>
<dbReference type="InterPro" id="IPR008271">
    <property type="entry name" value="Ser/Thr_kinase_AS"/>
</dbReference>
<dbReference type="Ensembl" id="ENSSGRT00000012458.1">
    <property type="protein sequence ID" value="ENSSGRP00000011483.1"/>
    <property type="gene ID" value="ENSSGRG00000006080.1"/>
</dbReference>
<dbReference type="GO" id="GO:0005634">
    <property type="term" value="C:nucleus"/>
    <property type="evidence" value="ECO:0007669"/>
    <property type="project" value="TreeGrafter"/>
</dbReference>
<evidence type="ECO:0000256" key="1">
    <source>
        <dbReference type="ARBA" id="ARBA00012513"/>
    </source>
</evidence>
<dbReference type="InterPro" id="IPR045216">
    <property type="entry name" value="CK2_alpha"/>
</dbReference>
<dbReference type="GO" id="GO:0005524">
    <property type="term" value="F:ATP binding"/>
    <property type="evidence" value="ECO:0007669"/>
    <property type="project" value="UniProtKB-UniRule"/>
</dbReference>
<feature type="binding site" evidence="7">
    <location>
        <position position="57"/>
    </location>
    <ligand>
        <name>ATP</name>
        <dbReference type="ChEBI" id="CHEBI:30616"/>
    </ligand>
</feature>
<dbReference type="SMART" id="SM00220">
    <property type="entry name" value="S_TKc"/>
    <property type="match status" value="1"/>
</dbReference>
<dbReference type="Proteomes" id="UP000472262">
    <property type="component" value="Unassembled WGS sequence"/>
</dbReference>
<keyword evidence="3" id="KW-0808">Transferase</keyword>
<reference evidence="10" key="2">
    <citation type="submission" date="2025-09" db="UniProtKB">
        <authorList>
            <consortium name="Ensembl"/>
        </authorList>
    </citation>
    <scope>IDENTIFICATION</scope>
</reference>
<dbReference type="PROSITE" id="PS00108">
    <property type="entry name" value="PROTEIN_KINASE_ST"/>
    <property type="match status" value="1"/>
</dbReference>
<keyword evidence="4 7" id="KW-0547">Nucleotide-binding</keyword>